<dbReference type="AlphaFoldDB" id="A0A7K3NPX0"/>
<organism evidence="1 2">
    <name type="scientific">Desulfolutivibrio sulfodismutans</name>
    <dbReference type="NCBI Taxonomy" id="63561"/>
    <lineage>
        <taxon>Bacteria</taxon>
        <taxon>Pseudomonadati</taxon>
        <taxon>Thermodesulfobacteriota</taxon>
        <taxon>Desulfovibrionia</taxon>
        <taxon>Desulfovibrionales</taxon>
        <taxon>Desulfovibrionaceae</taxon>
        <taxon>Desulfolutivibrio</taxon>
    </lineage>
</organism>
<reference evidence="1 2" key="1">
    <citation type="submission" date="2020-02" db="EMBL/GenBank/DDBJ databases">
        <title>Comparative genomics of sulfur disproportionating microorganisms.</title>
        <authorList>
            <person name="Ward L.M."/>
            <person name="Bertran E."/>
            <person name="Johnston D.T."/>
        </authorList>
    </citation>
    <scope>NUCLEOTIDE SEQUENCE [LARGE SCALE GENOMIC DNA]</scope>
    <source>
        <strain evidence="1 2">DSM 3696</strain>
    </source>
</reference>
<protein>
    <submittedName>
        <fullName evidence="1">Uncharacterized protein</fullName>
    </submittedName>
</protein>
<keyword evidence="2" id="KW-1185">Reference proteome</keyword>
<comment type="caution">
    <text evidence="1">The sequence shown here is derived from an EMBL/GenBank/DDBJ whole genome shotgun (WGS) entry which is preliminary data.</text>
</comment>
<dbReference type="EMBL" id="JAAGRQ010000082">
    <property type="protein sequence ID" value="NDY58157.1"/>
    <property type="molecule type" value="Genomic_DNA"/>
</dbReference>
<name>A0A7K3NPX0_9BACT</name>
<gene>
    <name evidence="1" type="ORF">G3N56_15585</name>
</gene>
<evidence type="ECO:0000313" key="2">
    <source>
        <dbReference type="Proteomes" id="UP000469724"/>
    </source>
</evidence>
<dbReference type="Proteomes" id="UP000469724">
    <property type="component" value="Unassembled WGS sequence"/>
</dbReference>
<proteinExistence type="predicted"/>
<accession>A0A7K3NPX0</accession>
<dbReference type="RefSeq" id="WP_163303232.1">
    <property type="nucleotide sequence ID" value="NZ_JAAGRQ010000082.1"/>
</dbReference>
<evidence type="ECO:0000313" key="1">
    <source>
        <dbReference type="EMBL" id="NDY58157.1"/>
    </source>
</evidence>
<sequence length="236" mass="26949">MSNLYIGLVSEGPTDTIIIQSALQAILDHPFVLSPIQPESPPGQLGAGWSGVYRWCRQIASPNYYSLLQHPSLMLFNIIIIQVDADVAFSSYSSANICDNINNDLPCAEDWPPITRSIENLKLTISKWTHPTNHDKKTVLCIPSYCIETWLAVALFGKSDPILMSNIEQNTNIYNYIYAKSKTIRFIRFKDGKPKKIKSKYIEYKDRLTSEWNYITRHCTQAIDFQNHILFAASQR</sequence>